<protein>
    <submittedName>
        <fullName evidence="1">Uncharacterized protein</fullName>
    </submittedName>
</protein>
<evidence type="ECO:0000313" key="2">
    <source>
        <dbReference type="Proteomes" id="UP000245838"/>
    </source>
</evidence>
<gene>
    <name evidence="1" type="ORF">SGGMMB4_03615</name>
</gene>
<accession>A0A193QKF6</accession>
<proteinExistence type="predicted"/>
<organism evidence="1 2">
    <name type="scientific">Sodalis glossinidius (strain morsitans)</name>
    <dbReference type="NCBI Taxonomy" id="343509"/>
    <lineage>
        <taxon>Bacteria</taxon>
        <taxon>Pseudomonadati</taxon>
        <taxon>Pseudomonadota</taxon>
        <taxon>Gammaproteobacteria</taxon>
        <taxon>Enterobacterales</taxon>
        <taxon>Bruguierivoracaceae</taxon>
        <taxon>Sodalis</taxon>
    </lineage>
</organism>
<sequence>MMNEFDYEELLFSLFGINDEQREDDDFDIDRCILR</sequence>
<dbReference type="AlphaFoldDB" id="A0A193QKF6"/>
<reference evidence="1 2" key="1">
    <citation type="submission" date="2015-05" db="EMBL/GenBank/DDBJ databases">
        <authorList>
            <person name="Goodhead I."/>
        </authorList>
    </citation>
    <scope>NUCLEOTIDE SEQUENCE [LARGE SCALE GENOMIC DNA]</scope>
    <source>
        <strain evidence="2">morsitans</strain>
    </source>
</reference>
<evidence type="ECO:0000313" key="1">
    <source>
        <dbReference type="EMBL" id="CRL45661.1"/>
    </source>
</evidence>
<dbReference type="EMBL" id="LN854557">
    <property type="protein sequence ID" value="CRL45661.1"/>
    <property type="molecule type" value="Genomic_DNA"/>
</dbReference>
<dbReference type="Proteomes" id="UP000245838">
    <property type="component" value="Chromosome sggmmb4_Chromosome"/>
</dbReference>
<name>A0A193QKF6_SODGM</name>